<accession>A0A017SYV6</accession>
<evidence type="ECO:0000259" key="3">
    <source>
        <dbReference type="Pfam" id="PF02517"/>
    </source>
</evidence>
<organism evidence="4 5">
    <name type="scientific">Chondromyces apiculatus DSM 436</name>
    <dbReference type="NCBI Taxonomy" id="1192034"/>
    <lineage>
        <taxon>Bacteria</taxon>
        <taxon>Pseudomonadati</taxon>
        <taxon>Myxococcota</taxon>
        <taxon>Polyangia</taxon>
        <taxon>Polyangiales</taxon>
        <taxon>Polyangiaceae</taxon>
        <taxon>Chondromyces</taxon>
    </lineage>
</organism>
<keyword evidence="2" id="KW-0812">Transmembrane</keyword>
<proteinExistence type="predicted"/>
<keyword evidence="5" id="KW-1185">Reference proteome</keyword>
<feature type="transmembrane region" description="Helical" evidence="2">
    <location>
        <begin position="129"/>
        <end position="149"/>
    </location>
</feature>
<dbReference type="OrthoDB" id="5521591at2"/>
<protein>
    <recommendedName>
        <fullName evidence="3">CAAX prenyl protease 2/Lysostaphin resistance protein A-like domain-containing protein</fullName>
    </recommendedName>
</protein>
<feature type="compositionally biased region" description="Acidic residues" evidence="1">
    <location>
        <begin position="15"/>
        <end position="35"/>
    </location>
</feature>
<evidence type="ECO:0000256" key="2">
    <source>
        <dbReference type="SAM" id="Phobius"/>
    </source>
</evidence>
<evidence type="ECO:0000313" key="5">
    <source>
        <dbReference type="Proteomes" id="UP000019678"/>
    </source>
</evidence>
<name>A0A017SYV6_9BACT</name>
<feature type="transmembrane region" description="Helical" evidence="2">
    <location>
        <begin position="202"/>
        <end position="224"/>
    </location>
</feature>
<evidence type="ECO:0000256" key="1">
    <source>
        <dbReference type="SAM" id="MobiDB-lite"/>
    </source>
</evidence>
<dbReference type="Pfam" id="PF02517">
    <property type="entry name" value="Rce1-like"/>
    <property type="match status" value="1"/>
</dbReference>
<feature type="transmembrane region" description="Helical" evidence="2">
    <location>
        <begin position="91"/>
        <end position="108"/>
    </location>
</feature>
<feature type="compositionally biased region" description="Basic and acidic residues" evidence="1">
    <location>
        <begin position="36"/>
        <end position="51"/>
    </location>
</feature>
<dbReference type="Proteomes" id="UP000019678">
    <property type="component" value="Unassembled WGS sequence"/>
</dbReference>
<dbReference type="GO" id="GO:0004175">
    <property type="term" value="F:endopeptidase activity"/>
    <property type="evidence" value="ECO:0007669"/>
    <property type="project" value="UniProtKB-ARBA"/>
</dbReference>
<feature type="transmembrane region" description="Helical" evidence="2">
    <location>
        <begin position="169"/>
        <end position="190"/>
    </location>
</feature>
<feature type="transmembrane region" description="Helical" evidence="2">
    <location>
        <begin position="261"/>
        <end position="278"/>
    </location>
</feature>
<dbReference type="eggNOG" id="COG1266">
    <property type="taxonomic scope" value="Bacteria"/>
</dbReference>
<reference evidence="4 5" key="1">
    <citation type="submission" date="2013-05" db="EMBL/GenBank/DDBJ databases">
        <title>Genome assembly of Chondromyces apiculatus DSM 436.</title>
        <authorList>
            <person name="Sharma G."/>
            <person name="Khatri I."/>
            <person name="Kaur C."/>
            <person name="Mayilraj S."/>
            <person name="Subramanian S."/>
        </authorList>
    </citation>
    <scope>NUCLEOTIDE SEQUENCE [LARGE SCALE GENOMIC DNA]</scope>
    <source>
        <strain evidence="4 5">DSM 436</strain>
    </source>
</reference>
<keyword evidence="2" id="KW-0472">Membrane</keyword>
<dbReference type="AlphaFoldDB" id="A0A017SYV6"/>
<feature type="domain" description="CAAX prenyl protease 2/Lysostaphin resistance protein A-like" evidence="3">
    <location>
        <begin position="177"/>
        <end position="270"/>
    </location>
</feature>
<feature type="region of interest" description="Disordered" evidence="1">
    <location>
        <begin position="1"/>
        <end position="54"/>
    </location>
</feature>
<keyword evidence="2" id="KW-1133">Transmembrane helix</keyword>
<feature type="transmembrane region" description="Helical" evidence="2">
    <location>
        <begin position="60"/>
        <end position="79"/>
    </location>
</feature>
<dbReference type="GO" id="GO:0080120">
    <property type="term" value="P:CAAX-box protein maturation"/>
    <property type="evidence" value="ECO:0007669"/>
    <property type="project" value="UniProtKB-ARBA"/>
</dbReference>
<feature type="compositionally biased region" description="Basic and acidic residues" evidence="1">
    <location>
        <begin position="1"/>
        <end position="11"/>
    </location>
</feature>
<sequence length="280" mass="29436">MTADLTHRDASPDDASPDDASPDDASPDDASPDDPAEPRTTVDGRLTDPRKPPRASRQQALLLAALATVITALGVGWAFSPSRAGATDMLSSLATVYVPGAALTILWLRRRGELRAQLFPRAGDLAFGALAAALLYGVTMGASLLLSPHGSPREAWILRLYLHLGGPDVVNRMILGGAVFGIAALEEIVWRGLAMRALMDPLGPVSALLLSTLLYGLAHLPTLILLGDPAAGPNPLLVIAALGCGLVWGRLVLLKGRLAPAVFAHAFFSWAVASFPLWRP</sequence>
<dbReference type="RefSeq" id="WP_044248161.1">
    <property type="nucleotide sequence ID" value="NZ_ASRX01000066.1"/>
</dbReference>
<dbReference type="STRING" id="1192034.CAP_7463"/>
<feature type="transmembrane region" description="Helical" evidence="2">
    <location>
        <begin position="236"/>
        <end position="254"/>
    </location>
</feature>
<gene>
    <name evidence="4" type="ORF">CAP_7463</name>
</gene>
<evidence type="ECO:0000313" key="4">
    <source>
        <dbReference type="EMBL" id="EYF02123.1"/>
    </source>
</evidence>
<dbReference type="InterPro" id="IPR003675">
    <property type="entry name" value="Rce1/LyrA-like_dom"/>
</dbReference>
<dbReference type="EMBL" id="ASRX01000066">
    <property type="protein sequence ID" value="EYF02123.1"/>
    <property type="molecule type" value="Genomic_DNA"/>
</dbReference>
<comment type="caution">
    <text evidence="4">The sequence shown here is derived from an EMBL/GenBank/DDBJ whole genome shotgun (WGS) entry which is preliminary data.</text>
</comment>